<dbReference type="Proteomes" id="UP000034333">
    <property type="component" value="Unassembled WGS sequence"/>
</dbReference>
<reference evidence="1 2" key="1">
    <citation type="journal article" date="2015" name="Nature">
        <title>rRNA introns, odd ribosomes, and small enigmatic genomes across a large radiation of phyla.</title>
        <authorList>
            <person name="Brown C.T."/>
            <person name="Hug L.A."/>
            <person name="Thomas B.C."/>
            <person name="Sharon I."/>
            <person name="Castelle C.J."/>
            <person name="Singh A."/>
            <person name="Wilkins M.J."/>
            <person name="Williams K.H."/>
            <person name="Banfield J.F."/>
        </authorList>
    </citation>
    <scope>NUCLEOTIDE SEQUENCE [LARGE SCALE GENOMIC DNA]</scope>
</reference>
<protein>
    <submittedName>
        <fullName evidence="1">Uncharacterized protein</fullName>
    </submittedName>
</protein>
<gene>
    <name evidence="1" type="ORF">US58_C0029G0009</name>
</gene>
<name>A0A0G0KGL5_9BACT</name>
<proteinExistence type="predicted"/>
<dbReference type="STRING" id="1619036.US58_C0029G0009"/>
<dbReference type="EMBL" id="LBTN01000029">
    <property type="protein sequence ID" value="KKQ39731.1"/>
    <property type="molecule type" value="Genomic_DNA"/>
</dbReference>
<organism evidence="1 2">
    <name type="scientific">Candidatus Magasanikbacteria bacterium GW2011_GWA2_37_8</name>
    <dbReference type="NCBI Taxonomy" id="1619036"/>
    <lineage>
        <taxon>Bacteria</taxon>
        <taxon>Candidatus Magasanikiibacteriota</taxon>
    </lineage>
</organism>
<evidence type="ECO:0000313" key="1">
    <source>
        <dbReference type="EMBL" id="KKQ39731.1"/>
    </source>
</evidence>
<sequence>MNAGEFRTESFLDFSRKEPYEKQLQDFWSETIKTHLENKQFDNEDDIRGEIEYSLFQDRDSQDLEIERHGDMTNLRNVTIKTEVPIIWGIKEEKKIAKIEVDILFRLIIDDDIPLNNPTFQRSTPDLDSDSYFGNIRVEIKYNNKTACK</sequence>
<dbReference type="AlphaFoldDB" id="A0A0G0KGL5"/>
<evidence type="ECO:0000313" key="2">
    <source>
        <dbReference type="Proteomes" id="UP000034333"/>
    </source>
</evidence>
<accession>A0A0G0KGL5</accession>
<comment type="caution">
    <text evidence="1">The sequence shown here is derived from an EMBL/GenBank/DDBJ whole genome shotgun (WGS) entry which is preliminary data.</text>
</comment>